<organism evidence="2 3">
    <name type="scientific">Portunus trituberculatus</name>
    <name type="common">Swimming crab</name>
    <name type="synonym">Neptunus trituberculatus</name>
    <dbReference type="NCBI Taxonomy" id="210409"/>
    <lineage>
        <taxon>Eukaryota</taxon>
        <taxon>Metazoa</taxon>
        <taxon>Ecdysozoa</taxon>
        <taxon>Arthropoda</taxon>
        <taxon>Crustacea</taxon>
        <taxon>Multicrustacea</taxon>
        <taxon>Malacostraca</taxon>
        <taxon>Eumalacostraca</taxon>
        <taxon>Eucarida</taxon>
        <taxon>Decapoda</taxon>
        <taxon>Pleocyemata</taxon>
        <taxon>Brachyura</taxon>
        <taxon>Eubrachyura</taxon>
        <taxon>Portunoidea</taxon>
        <taxon>Portunidae</taxon>
        <taxon>Portuninae</taxon>
        <taxon>Portunus</taxon>
    </lineage>
</organism>
<dbReference type="AlphaFoldDB" id="A0A5B7D053"/>
<evidence type="ECO:0000313" key="3">
    <source>
        <dbReference type="Proteomes" id="UP000324222"/>
    </source>
</evidence>
<feature type="region of interest" description="Disordered" evidence="1">
    <location>
        <begin position="1"/>
        <end position="24"/>
    </location>
</feature>
<comment type="caution">
    <text evidence="2">The sequence shown here is derived from an EMBL/GenBank/DDBJ whole genome shotgun (WGS) entry which is preliminary data.</text>
</comment>
<keyword evidence="3" id="KW-1185">Reference proteome</keyword>
<sequence length="88" mass="8580">MRTCGTGRDGGRGSGAPLRAPCPRGTLPETTAAAELTTAVAWCLVCEGPPSGSSSVLIRPSGVAAAAAGSGAAPVRRQRRAASAISCS</sequence>
<dbReference type="Proteomes" id="UP000324222">
    <property type="component" value="Unassembled WGS sequence"/>
</dbReference>
<reference evidence="2 3" key="1">
    <citation type="submission" date="2019-05" db="EMBL/GenBank/DDBJ databases">
        <title>Another draft genome of Portunus trituberculatus and its Hox gene families provides insights of decapod evolution.</title>
        <authorList>
            <person name="Jeong J.-H."/>
            <person name="Song I."/>
            <person name="Kim S."/>
            <person name="Choi T."/>
            <person name="Kim D."/>
            <person name="Ryu S."/>
            <person name="Kim W."/>
        </authorList>
    </citation>
    <scope>NUCLEOTIDE SEQUENCE [LARGE SCALE GENOMIC DNA]</scope>
    <source>
        <tissue evidence="2">Muscle</tissue>
    </source>
</reference>
<accession>A0A5B7D053</accession>
<evidence type="ECO:0000256" key="1">
    <source>
        <dbReference type="SAM" id="MobiDB-lite"/>
    </source>
</evidence>
<name>A0A5B7D053_PORTR</name>
<proteinExistence type="predicted"/>
<protein>
    <submittedName>
        <fullName evidence="2">Uncharacterized protein</fullName>
    </submittedName>
</protein>
<gene>
    <name evidence="2" type="ORF">E2C01_007812</name>
</gene>
<dbReference type="EMBL" id="VSRR010000398">
    <property type="protein sequence ID" value="MPC15029.1"/>
    <property type="molecule type" value="Genomic_DNA"/>
</dbReference>
<evidence type="ECO:0000313" key="2">
    <source>
        <dbReference type="EMBL" id="MPC15029.1"/>
    </source>
</evidence>